<organism evidence="5 6">
    <name type="scientific">Ensifer canadensis</name>
    <dbReference type="NCBI Taxonomy" id="555315"/>
    <lineage>
        <taxon>Bacteria</taxon>
        <taxon>Pseudomonadati</taxon>
        <taxon>Pseudomonadota</taxon>
        <taxon>Alphaproteobacteria</taxon>
        <taxon>Hyphomicrobiales</taxon>
        <taxon>Rhizobiaceae</taxon>
        <taxon>Sinorhizobium/Ensifer group</taxon>
        <taxon>Ensifer</taxon>
    </lineage>
</organism>
<dbReference type="SMART" id="SM00342">
    <property type="entry name" value="HTH_ARAC"/>
    <property type="match status" value="1"/>
</dbReference>
<keyword evidence="2" id="KW-0238">DNA-binding</keyword>
<dbReference type="PROSITE" id="PS01124">
    <property type="entry name" value="HTH_ARAC_FAMILY_2"/>
    <property type="match status" value="1"/>
</dbReference>
<evidence type="ECO:0000256" key="2">
    <source>
        <dbReference type="ARBA" id="ARBA00023125"/>
    </source>
</evidence>
<comment type="caution">
    <text evidence="5">The sequence shown here is derived from an EMBL/GenBank/DDBJ whole genome shotgun (WGS) entry which is preliminary data.</text>
</comment>
<dbReference type="InterPro" id="IPR050204">
    <property type="entry name" value="AraC_XylS_family_regulators"/>
</dbReference>
<dbReference type="SUPFAM" id="SSF46689">
    <property type="entry name" value="Homeodomain-like"/>
    <property type="match status" value="1"/>
</dbReference>
<reference evidence="5 6" key="1">
    <citation type="submission" date="2020-01" db="EMBL/GenBank/DDBJ databases">
        <title>Draft genome assembly of Ensifer adhaerens T173.</title>
        <authorList>
            <person name="Craig J.E."/>
            <person name="Stinchcombe J.R."/>
        </authorList>
    </citation>
    <scope>NUCLEOTIDE SEQUENCE [LARGE SCALE GENOMIC DNA]</scope>
    <source>
        <strain evidence="5 6">T173</strain>
    </source>
</reference>
<evidence type="ECO:0000259" key="4">
    <source>
        <dbReference type="PROSITE" id="PS01124"/>
    </source>
</evidence>
<dbReference type="InterPro" id="IPR009057">
    <property type="entry name" value="Homeodomain-like_sf"/>
</dbReference>
<dbReference type="Proteomes" id="UP000744980">
    <property type="component" value="Unassembled WGS sequence"/>
</dbReference>
<dbReference type="PANTHER" id="PTHR46796">
    <property type="entry name" value="HTH-TYPE TRANSCRIPTIONAL ACTIVATOR RHAS-RELATED"/>
    <property type="match status" value="1"/>
</dbReference>
<keyword evidence="1" id="KW-0805">Transcription regulation</keyword>
<name>A0AAW4FQI8_9HYPH</name>
<feature type="domain" description="HTH araC/xylS-type" evidence="4">
    <location>
        <begin position="145"/>
        <end position="209"/>
    </location>
</feature>
<evidence type="ECO:0000313" key="6">
    <source>
        <dbReference type="Proteomes" id="UP000744980"/>
    </source>
</evidence>
<evidence type="ECO:0000256" key="1">
    <source>
        <dbReference type="ARBA" id="ARBA00023015"/>
    </source>
</evidence>
<evidence type="ECO:0000256" key="3">
    <source>
        <dbReference type="ARBA" id="ARBA00023163"/>
    </source>
</evidence>
<dbReference type="PANTHER" id="PTHR46796:SF14">
    <property type="entry name" value="TRANSCRIPTIONAL REGULATORY PROTEIN"/>
    <property type="match status" value="1"/>
</dbReference>
<dbReference type="InterPro" id="IPR018060">
    <property type="entry name" value="HTH_AraC"/>
</dbReference>
<dbReference type="GO" id="GO:0003700">
    <property type="term" value="F:DNA-binding transcription factor activity"/>
    <property type="evidence" value="ECO:0007669"/>
    <property type="project" value="InterPro"/>
</dbReference>
<gene>
    <name evidence="5" type="ORF">GFB56_22680</name>
</gene>
<dbReference type="EMBL" id="WXFA01000017">
    <property type="protein sequence ID" value="MBM3093569.1"/>
    <property type="molecule type" value="Genomic_DNA"/>
</dbReference>
<evidence type="ECO:0000313" key="5">
    <source>
        <dbReference type="EMBL" id="MBM3093569.1"/>
    </source>
</evidence>
<dbReference type="Gene3D" id="1.10.10.60">
    <property type="entry name" value="Homeodomain-like"/>
    <property type="match status" value="1"/>
</dbReference>
<proteinExistence type="predicted"/>
<dbReference type="AlphaFoldDB" id="A0AAW4FQI8"/>
<protein>
    <submittedName>
        <fullName evidence="5">Helix-turn-helix domain-containing protein</fullName>
    </submittedName>
</protein>
<dbReference type="RefSeq" id="WP_203528719.1">
    <property type="nucleotide sequence ID" value="NZ_CP083374.1"/>
</dbReference>
<accession>A0AAW4FQI8</accession>
<sequence>MLYLDDAEHADIKVNGERSAVRRYVRGSICLVDLRQGASIALHSDLSALAFVLPKTLIAEVAALSPTVKPQRLVCRRGEVDSILCSLGLALLALFERMDSSPPELLQHVAVAVCAHLLHHHSAEMEGDDGGNPFDGSNDPTAFHIRQEATRAPHQLQMRRRVVQAKQLLRASSLPLGSIAFLCGFSSLSHFTTVFLGETGTTPQAWRSAPLH</sequence>
<dbReference type="Pfam" id="PF12833">
    <property type="entry name" value="HTH_18"/>
    <property type="match status" value="1"/>
</dbReference>
<dbReference type="GO" id="GO:0043565">
    <property type="term" value="F:sequence-specific DNA binding"/>
    <property type="evidence" value="ECO:0007669"/>
    <property type="project" value="InterPro"/>
</dbReference>
<keyword evidence="3" id="KW-0804">Transcription</keyword>
<keyword evidence="6" id="KW-1185">Reference proteome</keyword>